<dbReference type="InterPro" id="IPR017856">
    <property type="entry name" value="Integrase-like_N"/>
</dbReference>
<protein>
    <recommendedName>
        <fullName evidence="6">Probable transcriptional regulatory protein COT62_01905</fullName>
    </recommendedName>
</protein>
<dbReference type="PANTHER" id="PTHR12532">
    <property type="entry name" value="TRANSLATIONAL ACTIVATOR OF CYTOCHROME C OXIDASE 1"/>
    <property type="match status" value="1"/>
</dbReference>
<comment type="similarity">
    <text evidence="1 6">Belongs to the TACO1 family.</text>
</comment>
<dbReference type="Gene3D" id="3.30.70.980">
    <property type="match status" value="2"/>
</dbReference>
<comment type="subcellular location">
    <subcellularLocation>
        <location evidence="6">Cytoplasm</location>
    </subcellularLocation>
</comment>
<sequence length="242" mass="26703">MSGHSKWANIKRKKEANDKVRGSIFSKLSRLITLAVLDGGGITEPEHNVKLRMVIEKAKASNMPKDNIQRAIEKGTGPNKALLKEVLYEAFAPGGVALMILATTDNSNRTLPEIRSVLERGGAKLGVQGSVSHLFQKCGLVTFEKINTTQNEVLSFSEKMGAIDIDEDQDNFYIYIPFENLGKVKGGEMDFGPTSKVRIDEESKARSLLLLIENLEALDDVQKVFGNFDMPEPLIHKISSSL</sequence>
<dbReference type="InterPro" id="IPR049083">
    <property type="entry name" value="TACO1_YebC_N"/>
</dbReference>
<evidence type="ECO:0000313" key="10">
    <source>
        <dbReference type="Proteomes" id="UP000231198"/>
    </source>
</evidence>
<keyword evidence="4 6" id="KW-0238">DNA-binding</keyword>
<dbReference type="InterPro" id="IPR026564">
    <property type="entry name" value="Transcrip_reg_TACO1-like_dom3"/>
</dbReference>
<evidence type="ECO:0000256" key="4">
    <source>
        <dbReference type="ARBA" id="ARBA00023125"/>
    </source>
</evidence>
<evidence type="ECO:0000256" key="1">
    <source>
        <dbReference type="ARBA" id="ARBA00008724"/>
    </source>
</evidence>
<dbReference type="NCBIfam" id="TIGR01033">
    <property type="entry name" value="YebC/PmpR family DNA-binding transcriptional regulator"/>
    <property type="match status" value="1"/>
</dbReference>
<dbReference type="InterPro" id="IPR048300">
    <property type="entry name" value="TACO1_YebC-like_2nd/3rd_dom"/>
</dbReference>
<dbReference type="AlphaFoldDB" id="A0A2H0WSZ2"/>
<evidence type="ECO:0000256" key="2">
    <source>
        <dbReference type="ARBA" id="ARBA00022490"/>
    </source>
</evidence>
<keyword evidence="2 6" id="KW-0963">Cytoplasm</keyword>
<name>A0A2H0WSZ2_9BACT</name>
<dbReference type="InterPro" id="IPR029072">
    <property type="entry name" value="YebC-like"/>
</dbReference>
<dbReference type="SUPFAM" id="SSF75625">
    <property type="entry name" value="YebC-like"/>
    <property type="match status" value="1"/>
</dbReference>
<dbReference type="InterPro" id="IPR002876">
    <property type="entry name" value="Transcrip_reg_TACO1-like"/>
</dbReference>
<organism evidence="9 10">
    <name type="scientific">Candidatus Roizmanbacteria bacterium CG09_land_8_20_14_0_10_41_9</name>
    <dbReference type="NCBI Taxonomy" id="1974850"/>
    <lineage>
        <taxon>Bacteria</taxon>
        <taxon>Candidatus Roizmaniibacteriota</taxon>
    </lineage>
</organism>
<feature type="domain" description="TACO1/YebC-like second and third" evidence="7">
    <location>
        <begin position="84"/>
        <end position="228"/>
    </location>
</feature>
<dbReference type="GO" id="GO:0005829">
    <property type="term" value="C:cytosol"/>
    <property type="evidence" value="ECO:0007669"/>
    <property type="project" value="TreeGrafter"/>
</dbReference>
<keyword evidence="5 6" id="KW-0804">Transcription</keyword>
<dbReference type="Proteomes" id="UP000231198">
    <property type="component" value="Unassembled WGS sequence"/>
</dbReference>
<comment type="caution">
    <text evidence="9">The sequence shown here is derived from an EMBL/GenBank/DDBJ whole genome shotgun (WGS) entry which is preliminary data.</text>
</comment>
<evidence type="ECO:0000256" key="6">
    <source>
        <dbReference type="HAMAP-Rule" id="MF_00693"/>
    </source>
</evidence>
<dbReference type="PANTHER" id="PTHR12532:SF6">
    <property type="entry name" value="TRANSCRIPTIONAL REGULATORY PROTEIN YEBC-RELATED"/>
    <property type="match status" value="1"/>
</dbReference>
<dbReference type="EMBL" id="PEZG01000042">
    <property type="protein sequence ID" value="PIS15773.1"/>
    <property type="molecule type" value="Genomic_DNA"/>
</dbReference>
<evidence type="ECO:0000259" key="7">
    <source>
        <dbReference type="Pfam" id="PF01709"/>
    </source>
</evidence>
<dbReference type="Gene3D" id="1.10.10.200">
    <property type="match status" value="1"/>
</dbReference>
<dbReference type="HAMAP" id="MF_00693">
    <property type="entry name" value="Transcrip_reg_TACO1"/>
    <property type="match status" value="1"/>
</dbReference>
<dbReference type="FunFam" id="1.10.10.200:FF:000002">
    <property type="entry name" value="Probable transcriptional regulatory protein CLM62_37755"/>
    <property type="match status" value="1"/>
</dbReference>
<evidence type="ECO:0000259" key="8">
    <source>
        <dbReference type="Pfam" id="PF20772"/>
    </source>
</evidence>
<gene>
    <name evidence="9" type="ORF">COT62_01905</name>
</gene>
<accession>A0A2H0WSZ2</accession>
<proteinExistence type="inferred from homology"/>
<dbReference type="Pfam" id="PF01709">
    <property type="entry name" value="Transcrip_reg"/>
    <property type="match status" value="1"/>
</dbReference>
<reference evidence="10" key="1">
    <citation type="submission" date="2017-09" db="EMBL/GenBank/DDBJ databases">
        <title>Depth-based differentiation of microbial function through sediment-hosted aquifers and enrichment of novel symbionts in the deep terrestrial subsurface.</title>
        <authorList>
            <person name="Probst A.J."/>
            <person name="Ladd B."/>
            <person name="Jarett J.K."/>
            <person name="Geller-Mcgrath D.E."/>
            <person name="Sieber C.M.K."/>
            <person name="Emerson J.B."/>
            <person name="Anantharaman K."/>
            <person name="Thomas B.C."/>
            <person name="Malmstrom R."/>
            <person name="Stieglmeier M."/>
            <person name="Klingl A."/>
            <person name="Woyke T."/>
            <person name="Ryan C.M."/>
            <person name="Banfield J.F."/>
        </authorList>
    </citation>
    <scope>NUCLEOTIDE SEQUENCE [LARGE SCALE GENOMIC DNA]</scope>
</reference>
<dbReference type="GO" id="GO:0006355">
    <property type="term" value="P:regulation of DNA-templated transcription"/>
    <property type="evidence" value="ECO:0007669"/>
    <property type="project" value="UniProtKB-UniRule"/>
</dbReference>
<keyword evidence="3 6" id="KW-0805">Transcription regulation</keyword>
<dbReference type="GO" id="GO:0003677">
    <property type="term" value="F:DNA binding"/>
    <property type="evidence" value="ECO:0007669"/>
    <property type="project" value="UniProtKB-UniRule"/>
</dbReference>
<evidence type="ECO:0000256" key="3">
    <source>
        <dbReference type="ARBA" id="ARBA00023015"/>
    </source>
</evidence>
<dbReference type="Pfam" id="PF20772">
    <property type="entry name" value="TACO1_YebC_N"/>
    <property type="match status" value="1"/>
</dbReference>
<feature type="domain" description="TACO1/YebC-like N-terminal" evidence="8">
    <location>
        <begin position="5"/>
        <end position="77"/>
    </location>
</feature>
<evidence type="ECO:0000256" key="5">
    <source>
        <dbReference type="ARBA" id="ARBA00023163"/>
    </source>
</evidence>
<evidence type="ECO:0000313" key="9">
    <source>
        <dbReference type="EMBL" id="PIS15773.1"/>
    </source>
</evidence>